<dbReference type="Pfam" id="PF04101">
    <property type="entry name" value="Glyco_tran_28_C"/>
    <property type="match status" value="1"/>
</dbReference>
<dbReference type="PANTHER" id="PTHR21015">
    <property type="entry name" value="UDP-N-ACETYLGLUCOSAMINE--N-ACETYLMURAMYL-(PENTAPEPTIDE) PYROPHOSPHORYL-UNDECAPRENOL N-ACETYLGLUCOSAMINE TRANSFERASE 1"/>
    <property type="match status" value="1"/>
</dbReference>
<gene>
    <name evidence="2" type="ORF">LF1_37240</name>
</gene>
<organism evidence="2 3">
    <name type="scientific">Rubripirellula obstinata</name>
    <dbReference type="NCBI Taxonomy" id="406547"/>
    <lineage>
        <taxon>Bacteria</taxon>
        <taxon>Pseudomonadati</taxon>
        <taxon>Planctomycetota</taxon>
        <taxon>Planctomycetia</taxon>
        <taxon>Pirellulales</taxon>
        <taxon>Pirellulaceae</taxon>
        <taxon>Rubripirellula</taxon>
    </lineage>
</organism>
<dbReference type="AlphaFoldDB" id="A0A5B1CN16"/>
<dbReference type="SUPFAM" id="SSF53756">
    <property type="entry name" value="UDP-Glycosyltransferase/glycogen phosphorylase"/>
    <property type="match status" value="1"/>
</dbReference>
<dbReference type="EMBL" id="VRLW01000001">
    <property type="protein sequence ID" value="KAA1261179.1"/>
    <property type="molecule type" value="Genomic_DNA"/>
</dbReference>
<accession>A0A5B1CN16</accession>
<reference evidence="2 3" key="1">
    <citation type="submission" date="2019-08" db="EMBL/GenBank/DDBJ databases">
        <title>Deep-cultivation of Planctomycetes and their phenomic and genomic characterization uncovers novel biology.</title>
        <authorList>
            <person name="Wiegand S."/>
            <person name="Jogler M."/>
            <person name="Boedeker C."/>
            <person name="Pinto D."/>
            <person name="Vollmers J."/>
            <person name="Rivas-Marin E."/>
            <person name="Kohn T."/>
            <person name="Peeters S.H."/>
            <person name="Heuer A."/>
            <person name="Rast P."/>
            <person name="Oberbeckmann S."/>
            <person name="Bunk B."/>
            <person name="Jeske O."/>
            <person name="Meyerdierks A."/>
            <person name="Storesund J.E."/>
            <person name="Kallscheuer N."/>
            <person name="Luecker S."/>
            <person name="Lage O.M."/>
            <person name="Pohl T."/>
            <person name="Merkel B.J."/>
            <person name="Hornburger P."/>
            <person name="Mueller R.-W."/>
            <person name="Bruemmer F."/>
            <person name="Labrenz M."/>
            <person name="Spormann A.M."/>
            <person name="Op Den Camp H."/>
            <person name="Overmann J."/>
            <person name="Amann R."/>
            <person name="Jetten M.S.M."/>
            <person name="Mascher T."/>
            <person name="Medema M.H."/>
            <person name="Devos D.P."/>
            <person name="Kaster A.-K."/>
            <person name="Ovreas L."/>
            <person name="Rohde M."/>
            <person name="Galperin M.Y."/>
            <person name="Jogler C."/>
        </authorList>
    </citation>
    <scope>NUCLEOTIDE SEQUENCE [LARGE SCALE GENOMIC DNA]</scope>
    <source>
        <strain evidence="2 3">LF1</strain>
    </source>
</reference>
<evidence type="ECO:0000259" key="1">
    <source>
        <dbReference type="Pfam" id="PF04101"/>
    </source>
</evidence>
<keyword evidence="3" id="KW-1185">Reference proteome</keyword>
<comment type="caution">
    <text evidence="2">The sequence shown here is derived from an EMBL/GenBank/DDBJ whole genome shotgun (WGS) entry which is preliminary data.</text>
</comment>
<dbReference type="PANTHER" id="PTHR21015:SF22">
    <property type="entry name" value="GLYCOSYLTRANSFERASE"/>
    <property type="match status" value="1"/>
</dbReference>
<name>A0A5B1CN16_9BACT</name>
<keyword evidence="2" id="KW-0808">Transferase</keyword>
<sequence>MRMPHVGFYVHYHGRGHKHRTEAILEHLTVMATVVTSRSGGLQWSGPTLGEVIDLPCDNDGLNEDGLRAASNVPALHFAPLWSDNVASRVANYTAWLADKRPDVMVVDVSAEISMLTRLSGVPQVVMRQHGDRNDAAHASAYAAAHSLLAPFPKMMEDERTPPWVRNKTVYLNGFCRSTNEVDVAPRASCEPLARSTKDIVFLFGRGGDEEVHERLRRAAELLPSHRLLVLGKEADTDRDRDPSNLHYLGWVDDVSTYTDNAEVVVTAAGHNSVMELGSRRRPFIAVAESRPFDEQVRKAEVLQREGLAIGLDRWPSDDAWPSLIVEAKQINVTRWDEVFANDGAQQAAKHINDVACWSLEQRRTPAEISL</sequence>
<dbReference type="InterPro" id="IPR007235">
    <property type="entry name" value="Glyco_trans_28_C"/>
</dbReference>
<dbReference type="GO" id="GO:0016758">
    <property type="term" value="F:hexosyltransferase activity"/>
    <property type="evidence" value="ECO:0007669"/>
    <property type="project" value="InterPro"/>
</dbReference>
<evidence type="ECO:0000313" key="2">
    <source>
        <dbReference type="EMBL" id="KAA1261179.1"/>
    </source>
</evidence>
<dbReference type="Gene3D" id="3.40.50.2000">
    <property type="entry name" value="Glycogen Phosphorylase B"/>
    <property type="match status" value="1"/>
</dbReference>
<protein>
    <submittedName>
        <fullName evidence="2">MurG-like transferase</fullName>
    </submittedName>
</protein>
<evidence type="ECO:0000313" key="3">
    <source>
        <dbReference type="Proteomes" id="UP000322699"/>
    </source>
</evidence>
<dbReference type="Proteomes" id="UP000322699">
    <property type="component" value="Unassembled WGS sequence"/>
</dbReference>
<proteinExistence type="predicted"/>
<feature type="domain" description="Glycosyl transferase family 28 C-terminal" evidence="1">
    <location>
        <begin position="234"/>
        <end position="313"/>
    </location>
</feature>